<dbReference type="InterPro" id="IPR037151">
    <property type="entry name" value="AlkB-like_sf"/>
</dbReference>
<comment type="caution">
    <text evidence="1">The sequence shown here is derived from an EMBL/GenBank/DDBJ whole genome shotgun (WGS) entry which is preliminary data.</text>
</comment>
<reference evidence="1 2" key="1">
    <citation type="submission" date="2016-02" db="EMBL/GenBank/DDBJ databases">
        <title>Genome analysis of coral dinoflagellate symbionts highlights evolutionary adaptations to a symbiotic lifestyle.</title>
        <authorList>
            <person name="Aranda M."/>
            <person name="Li Y."/>
            <person name="Liew Y.J."/>
            <person name="Baumgarten S."/>
            <person name="Simakov O."/>
            <person name="Wilson M."/>
            <person name="Piel J."/>
            <person name="Ashoor H."/>
            <person name="Bougouffa S."/>
            <person name="Bajic V.B."/>
            <person name="Ryu T."/>
            <person name="Ravasi T."/>
            <person name="Bayer T."/>
            <person name="Micklem G."/>
            <person name="Kim H."/>
            <person name="Bhak J."/>
            <person name="Lajeunesse T.C."/>
            <person name="Voolstra C.R."/>
        </authorList>
    </citation>
    <scope>NUCLEOTIDE SEQUENCE [LARGE SCALE GENOMIC DNA]</scope>
    <source>
        <strain evidence="1 2">CCMP2467</strain>
    </source>
</reference>
<keyword evidence="2" id="KW-1185">Reference proteome</keyword>
<dbReference type="AlphaFoldDB" id="A0A1Q9DZ12"/>
<proteinExistence type="predicted"/>
<dbReference type="EMBL" id="LSRX01000328">
    <property type="protein sequence ID" value="OLQ00410.1"/>
    <property type="molecule type" value="Genomic_DNA"/>
</dbReference>
<dbReference type="Gene3D" id="2.60.120.590">
    <property type="entry name" value="Alpha-ketoglutarate-dependent dioxygenase AlkB-like"/>
    <property type="match status" value="1"/>
</dbReference>
<gene>
    <name evidence="1" type="ORF">AK812_SmicGene16924</name>
</gene>
<accession>A0A1Q9DZ12</accession>
<protein>
    <submittedName>
        <fullName evidence="1">Uncharacterized protein</fullName>
    </submittedName>
</protein>
<dbReference type="Proteomes" id="UP000186817">
    <property type="component" value="Unassembled WGS sequence"/>
</dbReference>
<organism evidence="1 2">
    <name type="scientific">Symbiodinium microadriaticum</name>
    <name type="common">Dinoflagellate</name>
    <name type="synonym">Zooxanthella microadriatica</name>
    <dbReference type="NCBI Taxonomy" id="2951"/>
    <lineage>
        <taxon>Eukaryota</taxon>
        <taxon>Sar</taxon>
        <taxon>Alveolata</taxon>
        <taxon>Dinophyceae</taxon>
        <taxon>Suessiales</taxon>
        <taxon>Symbiodiniaceae</taxon>
        <taxon>Symbiodinium</taxon>
    </lineage>
</organism>
<dbReference type="OrthoDB" id="442860at2759"/>
<evidence type="ECO:0000313" key="1">
    <source>
        <dbReference type="EMBL" id="OLQ00410.1"/>
    </source>
</evidence>
<name>A0A1Q9DZ12_SYMMI</name>
<evidence type="ECO:0000313" key="2">
    <source>
        <dbReference type="Proteomes" id="UP000186817"/>
    </source>
</evidence>
<sequence length="110" mass="12427">MAPKRSLPSGVLRPEKPQGFLVVPDFVSASEEEALLQELRDGKRHWLDKAHLKFSNTRQQEYGPQISDAMEVVEAEPRIPPTKTAALAQKVAELWVAVWIPGRAHQFIIF</sequence>